<organism evidence="3 4">
    <name type="scientific">Bosea minatitlanensis</name>
    <dbReference type="NCBI Taxonomy" id="128782"/>
    <lineage>
        <taxon>Bacteria</taxon>
        <taxon>Pseudomonadati</taxon>
        <taxon>Pseudomonadota</taxon>
        <taxon>Alphaproteobacteria</taxon>
        <taxon>Hyphomicrobiales</taxon>
        <taxon>Boseaceae</taxon>
        <taxon>Bosea</taxon>
    </lineage>
</organism>
<sequence>MRSPAPTVPFQATLDVRDRCLCLHVQRAARSLARRFDEALRPHGLTNEQFSLLMSLNRPQPPVIGAVAKLLGTDRTTLTAALKPLVREGLAAVAPDPDDRRARRISLTASGHARLLAALPVWHAQHAALEATLTAPGPDELRSGLDALSAWPGAQDMRESMQENMQGARSPEGALGN</sequence>
<dbReference type="InterPro" id="IPR000835">
    <property type="entry name" value="HTH_MarR-typ"/>
</dbReference>
<dbReference type="SUPFAM" id="SSF46785">
    <property type="entry name" value="Winged helix' DNA-binding domain"/>
    <property type="match status" value="1"/>
</dbReference>
<evidence type="ECO:0000259" key="2">
    <source>
        <dbReference type="PROSITE" id="PS50995"/>
    </source>
</evidence>
<name>A0ABW0F8L8_9HYPH</name>
<dbReference type="Pfam" id="PF01047">
    <property type="entry name" value="MarR"/>
    <property type="match status" value="1"/>
</dbReference>
<protein>
    <submittedName>
        <fullName evidence="3">MarR family winged helix-turn-helix transcriptional regulator</fullName>
    </submittedName>
</protein>
<accession>A0ABW0F8L8</accession>
<proteinExistence type="predicted"/>
<dbReference type="InterPro" id="IPR036390">
    <property type="entry name" value="WH_DNA-bd_sf"/>
</dbReference>
<reference evidence="4" key="1">
    <citation type="journal article" date="2019" name="Int. J. Syst. Evol. Microbiol.">
        <title>The Global Catalogue of Microorganisms (GCM) 10K type strain sequencing project: providing services to taxonomists for standard genome sequencing and annotation.</title>
        <authorList>
            <consortium name="The Broad Institute Genomics Platform"/>
            <consortium name="The Broad Institute Genome Sequencing Center for Infectious Disease"/>
            <person name="Wu L."/>
            <person name="Ma J."/>
        </authorList>
    </citation>
    <scope>NUCLEOTIDE SEQUENCE [LARGE SCALE GENOMIC DNA]</scope>
    <source>
        <strain evidence="4">CGMCC 1.15643</strain>
    </source>
</reference>
<evidence type="ECO:0000313" key="4">
    <source>
        <dbReference type="Proteomes" id="UP001595976"/>
    </source>
</evidence>
<dbReference type="Gene3D" id="1.10.10.10">
    <property type="entry name" value="Winged helix-like DNA-binding domain superfamily/Winged helix DNA-binding domain"/>
    <property type="match status" value="1"/>
</dbReference>
<dbReference type="PROSITE" id="PS50995">
    <property type="entry name" value="HTH_MARR_2"/>
    <property type="match status" value="1"/>
</dbReference>
<dbReference type="PANTHER" id="PTHR33164">
    <property type="entry name" value="TRANSCRIPTIONAL REGULATOR, MARR FAMILY"/>
    <property type="match status" value="1"/>
</dbReference>
<gene>
    <name evidence="3" type="ORF">ACFPK2_17360</name>
</gene>
<dbReference type="InterPro" id="IPR039422">
    <property type="entry name" value="MarR/SlyA-like"/>
</dbReference>
<evidence type="ECO:0000313" key="3">
    <source>
        <dbReference type="EMBL" id="MFC5294760.1"/>
    </source>
</evidence>
<comment type="caution">
    <text evidence="3">The sequence shown here is derived from an EMBL/GenBank/DDBJ whole genome shotgun (WGS) entry which is preliminary data.</text>
</comment>
<keyword evidence="4" id="KW-1185">Reference proteome</keyword>
<dbReference type="SMART" id="SM00347">
    <property type="entry name" value="HTH_MARR"/>
    <property type="match status" value="1"/>
</dbReference>
<dbReference type="Proteomes" id="UP001595976">
    <property type="component" value="Unassembled WGS sequence"/>
</dbReference>
<evidence type="ECO:0000256" key="1">
    <source>
        <dbReference type="SAM" id="MobiDB-lite"/>
    </source>
</evidence>
<feature type="region of interest" description="Disordered" evidence="1">
    <location>
        <begin position="156"/>
        <end position="177"/>
    </location>
</feature>
<feature type="domain" description="HTH marR-type" evidence="2">
    <location>
        <begin position="18"/>
        <end position="150"/>
    </location>
</feature>
<dbReference type="InterPro" id="IPR036388">
    <property type="entry name" value="WH-like_DNA-bd_sf"/>
</dbReference>
<dbReference type="PANTHER" id="PTHR33164:SF105">
    <property type="entry name" value="TRANSCRIPTIONAL REPRESSOR PROTEIN-RELATED"/>
    <property type="match status" value="1"/>
</dbReference>
<dbReference type="EMBL" id="JBHSLI010000007">
    <property type="protein sequence ID" value="MFC5294760.1"/>
    <property type="molecule type" value="Genomic_DNA"/>
</dbReference>
<dbReference type="RefSeq" id="WP_375797004.1">
    <property type="nucleotide sequence ID" value="NZ_JAOAOS010000003.1"/>
</dbReference>